<dbReference type="PANTHER" id="PTHR43730:SF1">
    <property type="entry name" value="BETA-MANNOSIDASE"/>
    <property type="match status" value="1"/>
</dbReference>
<evidence type="ECO:0000256" key="3">
    <source>
        <dbReference type="ARBA" id="ARBA00012754"/>
    </source>
</evidence>
<dbReference type="Pfam" id="PF22666">
    <property type="entry name" value="Glyco_hydro_2_N2"/>
    <property type="match status" value="1"/>
</dbReference>
<name>A0A4P6FHW9_9MICO</name>
<dbReference type="EC" id="3.2.1.25" evidence="3"/>
<evidence type="ECO:0000256" key="1">
    <source>
        <dbReference type="ARBA" id="ARBA00000829"/>
    </source>
</evidence>
<reference evidence="9 10" key="1">
    <citation type="submission" date="2019-01" db="EMBL/GenBank/DDBJ databases">
        <title>Genome sequencing of strain FW100M-8.</title>
        <authorList>
            <person name="Heo J."/>
            <person name="Kim S.-J."/>
            <person name="Kim J.-S."/>
            <person name="Hong S.-B."/>
            <person name="Kwon S.-W."/>
        </authorList>
    </citation>
    <scope>NUCLEOTIDE SEQUENCE [LARGE SCALE GENOMIC DNA]</scope>
    <source>
        <strain evidence="9 10">FW100M-8</strain>
    </source>
</reference>
<gene>
    <name evidence="9" type="ORF">ET445_09490</name>
</gene>
<keyword evidence="5" id="KW-0326">Glycosidase</keyword>
<comment type="similarity">
    <text evidence="2">Belongs to the glycosyl hydrolase 2 family.</text>
</comment>
<accession>A0A4P6FHW9</accession>
<evidence type="ECO:0000256" key="2">
    <source>
        <dbReference type="ARBA" id="ARBA00007401"/>
    </source>
</evidence>
<dbReference type="EMBL" id="CP035491">
    <property type="protein sequence ID" value="QAY73537.1"/>
    <property type="molecule type" value="Genomic_DNA"/>
</dbReference>
<dbReference type="KEGG" id="agf:ET445_09490"/>
<dbReference type="InterPro" id="IPR017853">
    <property type="entry name" value="GH"/>
</dbReference>
<keyword evidence="10" id="KW-1185">Reference proteome</keyword>
<comment type="catalytic activity">
    <reaction evidence="1">
        <text>Hydrolysis of terminal, non-reducing beta-D-mannose residues in beta-D-mannosides.</text>
        <dbReference type="EC" id="3.2.1.25"/>
    </reaction>
</comment>
<feature type="domain" description="Glycoside hydrolase family 2 immunoglobulin-like beta-sandwich" evidence="7">
    <location>
        <begin position="253"/>
        <end position="331"/>
    </location>
</feature>
<dbReference type="AlphaFoldDB" id="A0A4P6FHW9"/>
<dbReference type="GO" id="GO:0006516">
    <property type="term" value="P:glycoprotein catabolic process"/>
    <property type="evidence" value="ECO:0007669"/>
    <property type="project" value="TreeGrafter"/>
</dbReference>
<dbReference type="Gene3D" id="2.60.120.260">
    <property type="entry name" value="Galactose-binding domain-like"/>
    <property type="match status" value="1"/>
</dbReference>
<protein>
    <recommendedName>
        <fullName evidence="3">beta-mannosidase</fullName>
        <ecNumber evidence="3">3.2.1.25</ecNumber>
    </recommendedName>
</protein>
<dbReference type="OrthoDB" id="9758603at2"/>
<feature type="compositionally biased region" description="Low complexity" evidence="6">
    <location>
        <begin position="543"/>
        <end position="560"/>
    </location>
</feature>
<dbReference type="GO" id="GO:0004567">
    <property type="term" value="F:beta-mannosidase activity"/>
    <property type="evidence" value="ECO:0007669"/>
    <property type="project" value="UniProtKB-EC"/>
</dbReference>
<dbReference type="InterPro" id="IPR036156">
    <property type="entry name" value="Beta-gal/glucu_dom_sf"/>
</dbReference>
<dbReference type="InterPro" id="IPR054593">
    <property type="entry name" value="Beta-mannosidase-like_N2"/>
</dbReference>
<feature type="region of interest" description="Disordered" evidence="6">
    <location>
        <begin position="446"/>
        <end position="560"/>
    </location>
</feature>
<organism evidence="9 10">
    <name type="scientific">Agromyces protaetiae</name>
    <dbReference type="NCBI Taxonomy" id="2509455"/>
    <lineage>
        <taxon>Bacteria</taxon>
        <taxon>Bacillati</taxon>
        <taxon>Actinomycetota</taxon>
        <taxon>Actinomycetes</taxon>
        <taxon>Micrococcales</taxon>
        <taxon>Microbacteriaceae</taxon>
        <taxon>Agromyces</taxon>
    </lineage>
</organism>
<dbReference type="SUPFAM" id="SSF49785">
    <property type="entry name" value="Galactose-binding domain-like"/>
    <property type="match status" value="1"/>
</dbReference>
<dbReference type="GO" id="GO:0005975">
    <property type="term" value="P:carbohydrate metabolic process"/>
    <property type="evidence" value="ECO:0007669"/>
    <property type="project" value="InterPro"/>
</dbReference>
<dbReference type="SUPFAM" id="SSF51445">
    <property type="entry name" value="(Trans)glycosidases"/>
    <property type="match status" value="1"/>
</dbReference>
<dbReference type="Gene3D" id="3.20.20.80">
    <property type="entry name" value="Glycosidases"/>
    <property type="match status" value="1"/>
</dbReference>
<sequence length="583" mass="62264">MTDIKHSTARAVERFDLTGEWMLRRIASPDDAAEASAAPSLPDAISATVPGQVHLDLLRAGLIDDPDVGFGELAQRWVGHSVWEYRRSFEWAGTAGDDAYRAAERVELVAEGLDTFSELRLNGVVVGSTEDQHLEYRFDVAGALRDGENELVVRFDSAWARAYADERARGPLPSPYDEPYAHVRKAAYSFGWDWGPHHLSAGIWKPIRLERFEARIAGVRPLVALADDHASATVTTVVRVETSGSDVSDVSNASDVSGSARAAGRVEAVLTAPDGRIVARAEARVTDAAPAGPDASEIALALEVPDPELWWPVGLGAQPRYRLVVRLLRDGAPDGDDPEASVVLDTREHLIGLRSVAVDDEPGRFAIIVNGRRVRIRGYNWIPDDPFEAEVTDARLAQRLDQAVDGGANLLRVWGGACSRARRSSTAATSGDCSCGRTSCSRAPRIAKTPTSPTSCGARPSRPSNGCRTIRASRSGAAATRPSWVGRAGTGPTSSAISRGARGTTPTCCRASSPSSTRRVRTSRTARGAARSTPTRTTRRAARATCGTSGTSATSRTTARTIPCSCPRWAGAARPRGRRCGGS</sequence>
<dbReference type="Gene3D" id="2.60.40.10">
    <property type="entry name" value="Immunoglobulins"/>
    <property type="match status" value="1"/>
</dbReference>
<dbReference type="InterPro" id="IPR050887">
    <property type="entry name" value="Beta-mannosidase_GH2"/>
</dbReference>
<dbReference type="PANTHER" id="PTHR43730">
    <property type="entry name" value="BETA-MANNOSIDASE"/>
    <property type="match status" value="1"/>
</dbReference>
<dbReference type="InterPro" id="IPR013783">
    <property type="entry name" value="Ig-like_fold"/>
</dbReference>
<dbReference type="InterPro" id="IPR006102">
    <property type="entry name" value="Ig-like_GH2"/>
</dbReference>
<keyword evidence="4" id="KW-0378">Hydrolase</keyword>
<evidence type="ECO:0000313" key="10">
    <source>
        <dbReference type="Proteomes" id="UP000291259"/>
    </source>
</evidence>
<evidence type="ECO:0000256" key="5">
    <source>
        <dbReference type="ARBA" id="ARBA00023295"/>
    </source>
</evidence>
<evidence type="ECO:0000256" key="6">
    <source>
        <dbReference type="SAM" id="MobiDB-lite"/>
    </source>
</evidence>
<dbReference type="Proteomes" id="UP000291259">
    <property type="component" value="Chromosome"/>
</dbReference>
<dbReference type="InterPro" id="IPR008979">
    <property type="entry name" value="Galactose-bd-like_sf"/>
</dbReference>
<proteinExistence type="inferred from homology"/>
<feature type="compositionally biased region" description="Low complexity" evidence="6">
    <location>
        <begin position="525"/>
        <end position="536"/>
    </location>
</feature>
<evidence type="ECO:0000259" key="7">
    <source>
        <dbReference type="Pfam" id="PF00703"/>
    </source>
</evidence>
<dbReference type="Pfam" id="PF00703">
    <property type="entry name" value="Glyco_hydro_2"/>
    <property type="match status" value="1"/>
</dbReference>
<feature type="domain" description="Beta-mannosidase-like galactose-binding" evidence="8">
    <location>
        <begin position="44"/>
        <end position="205"/>
    </location>
</feature>
<dbReference type="SUPFAM" id="SSF49303">
    <property type="entry name" value="beta-Galactosidase/glucuronidase domain"/>
    <property type="match status" value="1"/>
</dbReference>
<evidence type="ECO:0000256" key="4">
    <source>
        <dbReference type="ARBA" id="ARBA00022801"/>
    </source>
</evidence>
<evidence type="ECO:0000313" key="9">
    <source>
        <dbReference type="EMBL" id="QAY73537.1"/>
    </source>
</evidence>
<evidence type="ECO:0000259" key="8">
    <source>
        <dbReference type="Pfam" id="PF22666"/>
    </source>
</evidence>